<dbReference type="Proteomes" id="UP000636800">
    <property type="component" value="Unassembled WGS sequence"/>
</dbReference>
<dbReference type="InterPro" id="IPR036872">
    <property type="entry name" value="CH_dom_sf"/>
</dbReference>
<accession>A0A835RBD7</accession>
<evidence type="ECO:0000313" key="2">
    <source>
        <dbReference type="EMBL" id="KAG0485789.1"/>
    </source>
</evidence>
<dbReference type="EMBL" id="JADCNL010000004">
    <property type="protein sequence ID" value="KAG0485789.1"/>
    <property type="molecule type" value="Genomic_DNA"/>
</dbReference>
<dbReference type="OrthoDB" id="1924153at2759"/>
<dbReference type="Gene3D" id="1.10.418.10">
    <property type="entry name" value="Calponin-like domain"/>
    <property type="match status" value="1"/>
</dbReference>
<dbReference type="SUPFAM" id="SSF47576">
    <property type="entry name" value="Calponin-homology domain, CH-domain"/>
    <property type="match status" value="1"/>
</dbReference>
<evidence type="ECO:0000259" key="1">
    <source>
        <dbReference type="PROSITE" id="PS50021"/>
    </source>
</evidence>
<dbReference type="InterPro" id="IPR001715">
    <property type="entry name" value="CH_dom"/>
</dbReference>
<sequence>MGSMSPTDAIAKRRFMAIEWLNSIFLGLNIPVDSSEEELRLQLFDGTILCGIMNKQDPVAIANQLGAYMSSEQRREKVERFLSAVEEMGVPQFSATDLEHGPISAVVDCLLSLRDHLSSIDGGSDINGTAQFGNHPKKSGISLEGERMLFNLHVPKMGKVLQFLKRVRKDTFQDQDLNLFCKTLLPLINQLLHCGMLDISFMKFSN</sequence>
<feature type="domain" description="Calponin-homology (CH)" evidence="1">
    <location>
        <begin position="11"/>
        <end position="118"/>
    </location>
</feature>
<comment type="caution">
    <text evidence="2">The sequence shown here is derived from an EMBL/GenBank/DDBJ whole genome shotgun (WGS) entry which is preliminary data.</text>
</comment>
<protein>
    <recommendedName>
        <fullName evidence="1">Calponin-homology (CH) domain-containing protein</fullName>
    </recommendedName>
</protein>
<organism evidence="2 3">
    <name type="scientific">Vanilla planifolia</name>
    <name type="common">Vanilla</name>
    <dbReference type="NCBI Taxonomy" id="51239"/>
    <lineage>
        <taxon>Eukaryota</taxon>
        <taxon>Viridiplantae</taxon>
        <taxon>Streptophyta</taxon>
        <taxon>Embryophyta</taxon>
        <taxon>Tracheophyta</taxon>
        <taxon>Spermatophyta</taxon>
        <taxon>Magnoliopsida</taxon>
        <taxon>Liliopsida</taxon>
        <taxon>Asparagales</taxon>
        <taxon>Orchidaceae</taxon>
        <taxon>Vanilloideae</taxon>
        <taxon>Vanilleae</taxon>
        <taxon>Vanilla</taxon>
    </lineage>
</organism>
<dbReference type="Pfam" id="PF00307">
    <property type="entry name" value="CH"/>
    <property type="match status" value="1"/>
</dbReference>
<evidence type="ECO:0000313" key="3">
    <source>
        <dbReference type="Proteomes" id="UP000636800"/>
    </source>
</evidence>
<dbReference type="PROSITE" id="PS50021">
    <property type="entry name" value="CH"/>
    <property type="match status" value="1"/>
</dbReference>
<dbReference type="AlphaFoldDB" id="A0A835RBD7"/>
<keyword evidence="3" id="KW-1185">Reference proteome</keyword>
<proteinExistence type="predicted"/>
<name>A0A835RBD7_VANPL</name>
<gene>
    <name evidence="2" type="ORF">HPP92_009868</name>
</gene>
<reference evidence="2 3" key="1">
    <citation type="journal article" date="2020" name="Nat. Food">
        <title>A phased Vanilla planifolia genome enables genetic improvement of flavour and production.</title>
        <authorList>
            <person name="Hasing T."/>
            <person name="Tang H."/>
            <person name="Brym M."/>
            <person name="Khazi F."/>
            <person name="Huang T."/>
            <person name="Chambers A.H."/>
        </authorList>
    </citation>
    <scope>NUCLEOTIDE SEQUENCE [LARGE SCALE GENOMIC DNA]</scope>
    <source>
        <tissue evidence="2">Leaf</tissue>
    </source>
</reference>